<proteinExistence type="predicted"/>
<feature type="compositionally biased region" description="Acidic residues" evidence="1">
    <location>
        <begin position="23"/>
        <end position="37"/>
    </location>
</feature>
<name>A0ABN8LHU6_9CNID</name>
<dbReference type="PANTHER" id="PTHR23080">
    <property type="entry name" value="THAP DOMAIN PROTEIN"/>
    <property type="match status" value="1"/>
</dbReference>
<feature type="region of interest" description="Disordered" evidence="1">
    <location>
        <begin position="1"/>
        <end position="68"/>
    </location>
</feature>
<protein>
    <submittedName>
        <fullName evidence="2">Uncharacterized protein</fullName>
    </submittedName>
</protein>
<sequence length="150" mass="17421">MSREDESEAHGNRIRDITFAVQDGEDLAEVPDEEEEGNNMAMQTEPSKLTQSRSTQTEQSDYMFRKPKPWMPEKSTVFKQEFFEGDDGKVCFYAGLPSREVLMETFSFVSPHVNRHSLSLSKFQEFVLVLIKLRLAVPHQDLYIFIFLSF</sequence>
<accession>A0ABN8LHU6</accession>
<dbReference type="EMBL" id="CALNXI010000043">
    <property type="protein sequence ID" value="CAH3016575.1"/>
    <property type="molecule type" value="Genomic_DNA"/>
</dbReference>
<organism evidence="2 3">
    <name type="scientific">Porites evermanni</name>
    <dbReference type="NCBI Taxonomy" id="104178"/>
    <lineage>
        <taxon>Eukaryota</taxon>
        <taxon>Metazoa</taxon>
        <taxon>Cnidaria</taxon>
        <taxon>Anthozoa</taxon>
        <taxon>Hexacorallia</taxon>
        <taxon>Scleractinia</taxon>
        <taxon>Fungiina</taxon>
        <taxon>Poritidae</taxon>
        <taxon>Porites</taxon>
    </lineage>
</organism>
<feature type="compositionally biased region" description="Basic and acidic residues" evidence="1">
    <location>
        <begin position="1"/>
        <end position="16"/>
    </location>
</feature>
<dbReference type="Proteomes" id="UP001159427">
    <property type="component" value="Unassembled WGS sequence"/>
</dbReference>
<dbReference type="PANTHER" id="PTHR23080:SF144">
    <property type="entry name" value="SPINDLE AND KINETOCHORE ASSOCIATED COMPLEX SUBUNIT 3"/>
    <property type="match status" value="1"/>
</dbReference>
<gene>
    <name evidence="2" type="ORF">PEVE_00030410</name>
</gene>
<feature type="compositionally biased region" description="Polar residues" evidence="1">
    <location>
        <begin position="40"/>
        <end position="60"/>
    </location>
</feature>
<reference evidence="2 3" key="1">
    <citation type="submission" date="2022-05" db="EMBL/GenBank/DDBJ databases">
        <authorList>
            <consortium name="Genoscope - CEA"/>
            <person name="William W."/>
        </authorList>
    </citation>
    <scope>NUCLEOTIDE SEQUENCE [LARGE SCALE GENOMIC DNA]</scope>
</reference>
<comment type="caution">
    <text evidence="2">The sequence shown here is derived from an EMBL/GenBank/DDBJ whole genome shotgun (WGS) entry which is preliminary data.</text>
</comment>
<evidence type="ECO:0000256" key="1">
    <source>
        <dbReference type="SAM" id="MobiDB-lite"/>
    </source>
</evidence>
<evidence type="ECO:0000313" key="3">
    <source>
        <dbReference type="Proteomes" id="UP001159427"/>
    </source>
</evidence>
<keyword evidence="3" id="KW-1185">Reference proteome</keyword>
<evidence type="ECO:0000313" key="2">
    <source>
        <dbReference type="EMBL" id="CAH3016575.1"/>
    </source>
</evidence>